<organism evidence="1 2">
    <name type="scientific">Ahniella affigens</name>
    <dbReference type="NCBI Taxonomy" id="2021234"/>
    <lineage>
        <taxon>Bacteria</taxon>
        <taxon>Pseudomonadati</taxon>
        <taxon>Pseudomonadota</taxon>
        <taxon>Gammaproteobacteria</taxon>
        <taxon>Lysobacterales</taxon>
        <taxon>Rhodanobacteraceae</taxon>
        <taxon>Ahniella</taxon>
    </lineage>
</organism>
<name>A0A2P1PNT0_9GAMM</name>
<evidence type="ECO:0000313" key="1">
    <source>
        <dbReference type="EMBL" id="AVP96485.1"/>
    </source>
</evidence>
<dbReference type="AlphaFoldDB" id="A0A2P1PNT0"/>
<sequence length="183" mass="20535">MSRGNVLLLFGLSGAGKTTALRQLERKGLVDTSPKFTNRPVSSNHDDSRDFIFCEDVDFPHIDVLEFESYGHRFGVQLQEVSKSLDAGRTHAIIVGSSAAVARFRELYGERVVSLLIYCDANELERRSRMDSKRSKRWREIQVEIDGFYAQLGAVDFVYDATKHDSDGVRLINTLSRFGGANG</sequence>
<keyword evidence="2" id="KW-1185">Reference proteome</keyword>
<dbReference type="EMBL" id="CP027860">
    <property type="protein sequence ID" value="AVP96485.1"/>
    <property type="molecule type" value="Genomic_DNA"/>
</dbReference>
<dbReference type="OrthoDB" id="341217at2"/>
<proteinExistence type="predicted"/>
<reference evidence="1 2" key="2">
    <citation type="submission" date="2018-03" db="EMBL/GenBank/DDBJ databases">
        <authorList>
            <person name="Keele B.F."/>
        </authorList>
    </citation>
    <scope>NUCLEOTIDE SEQUENCE [LARGE SCALE GENOMIC DNA]</scope>
    <source>
        <strain evidence="1 2">D13</strain>
    </source>
</reference>
<dbReference type="RefSeq" id="WP_106890414.1">
    <property type="nucleotide sequence ID" value="NZ_CP027860.1"/>
</dbReference>
<accession>A0A2P1PNT0</accession>
<dbReference type="KEGG" id="xba:C7S18_04415"/>
<evidence type="ECO:0008006" key="3">
    <source>
        <dbReference type="Google" id="ProtNLM"/>
    </source>
</evidence>
<evidence type="ECO:0000313" key="2">
    <source>
        <dbReference type="Proteomes" id="UP000241074"/>
    </source>
</evidence>
<dbReference type="SUPFAM" id="SSF52540">
    <property type="entry name" value="P-loop containing nucleoside triphosphate hydrolases"/>
    <property type="match status" value="1"/>
</dbReference>
<reference evidence="1 2" key="1">
    <citation type="submission" date="2018-03" db="EMBL/GenBank/DDBJ databases">
        <title>Ahniella affigens gen. nov., sp. nov., a gammaproteobacterium isolated from sandy soil near a stream.</title>
        <authorList>
            <person name="Ko Y."/>
            <person name="Kim J.-H."/>
        </authorList>
    </citation>
    <scope>NUCLEOTIDE SEQUENCE [LARGE SCALE GENOMIC DNA]</scope>
    <source>
        <strain evidence="1 2">D13</strain>
    </source>
</reference>
<dbReference type="InterPro" id="IPR027417">
    <property type="entry name" value="P-loop_NTPase"/>
</dbReference>
<protein>
    <recommendedName>
        <fullName evidence="3">Guanylate kinase-like domain-containing protein</fullName>
    </recommendedName>
</protein>
<gene>
    <name evidence="1" type="ORF">C7S18_04415</name>
</gene>
<dbReference type="Proteomes" id="UP000241074">
    <property type="component" value="Chromosome"/>
</dbReference>
<dbReference type="Gene3D" id="3.40.50.300">
    <property type="entry name" value="P-loop containing nucleotide triphosphate hydrolases"/>
    <property type="match status" value="1"/>
</dbReference>